<keyword evidence="2" id="KW-0238">DNA-binding</keyword>
<dbReference type="SUPFAM" id="SSF46689">
    <property type="entry name" value="Homeodomain-like"/>
    <property type="match status" value="1"/>
</dbReference>
<comment type="caution">
    <text evidence="5">The sequence shown here is derived from an EMBL/GenBank/DDBJ whole genome shotgun (WGS) entry which is preliminary data.</text>
</comment>
<keyword evidence="3" id="KW-0804">Transcription</keyword>
<gene>
    <name evidence="5" type="ORF">ACFPFU_10220</name>
</gene>
<dbReference type="InterPro" id="IPR018060">
    <property type="entry name" value="HTH_AraC"/>
</dbReference>
<dbReference type="Pfam" id="PF12833">
    <property type="entry name" value="HTH_18"/>
    <property type="match status" value="1"/>
</dbReference>
<sequence>MNVEITEYPCIEDLKPYVQTYWYGEFNINGDRLLEQQVIPNGFVELIFHLNSNHCSLLQGNTWLKSPDYTLIGLFTKPYEVRFDKTVPTFGIRFKPEGIYNLFGIPAAEFSADYIDMNCVLDAGFRSFSEKLREKTAVSEMTELAGAYLLTNLHSNNINYYYLNRAAEFIRKTDGMIRMDELINNVYISHRQLEREFKEKIGVSPKQYIRIARLNAVNRLLSSPSRHDLTSVSYDTGFSDQAHLIRDFKQFVGLPPSHFIRKRGDFLVNI</sequence>
<dbReference type="Proteomes" id="UP001595818">
    <property type="component" value="Unassembled WGS sequence"/>
</dbReference>
<keyword evidence="1" id="KW-0805">Transcription regulation</keyword>
<name>A0ABV9T045_9BACT</name>
<proteinExistence type="predicted"/>
<evidence type="ECO:0000259" key="4">
    <source>
        <dbReference type="PROSITE" id="PS01124"/>
    </source>
</evidence>
<dbReference type="InterPro" id="IPR050204">
    <property type="entry name" value="AraC_XylS_family_regulators"/>
</dbReference>
<evidence type="ECO:0000256" key="2">
    <source>
        <dbReference type="ARBA" id="ARBA00023125"/>
    </source>
</evidence>
<organism evidence="5 6">
    <name type="scientific">Negadavirga shengliensis</name>
    <dbReference type="NCBI Taxonomy" id="1389218"/>
    <lineage>
        <taxon>Bacteria</taxon>
        <taxon>Pseudomonadati</taxon>
        <taxon>Bacteroidota</taxon>
        <taxon>Cytophagia</taxon>
        <taxon>Cytophagales</taxon>
        <taxon>Cyclobacteriaceae</taxon>
        <taxon>Negadavirga</taxon>
    </lineage>
</organism>
<dbReference type="InterPro" id="IPR046532">
    <property type="entry name" value="DUF6597"/>
</dbReference>
<dbReference type="Gene3D" id="1.10.10.60">
    <property type="entry name" value="Homeodomain-like"/>
    <property type="match status" value="1"/>
</dbReference>
<dbReference type="RefSeq" id="WP_377064133.1">
    <property type="nucleotide sequence ID" value="NZ_JBHSJJ010000005.1"/>
</dbReference>
<evidence type="ECO:0000256" key="3">
    <source>
        <dbReference type="ARBA" id="ARBA00023163"/>
    </source>
</evidence>
<accession>A0ABV9T045</accession>
<keyword evidence="6" id="KW-1185">Reference proteome</keyword>
<reference evidence="6" key="1">
    <citation type="journal article" date="2019" name="Int. J. Syst. Evol. Microbiol.">
        <title>The Global Catalogue of Microorganisms (GCM) 10K type strain sequencing project: providing services to taxonomists for standard genome sequencing and annotation.</title>
        <authorList>
            <consortium name="The Broad Institute Genomics Platform"/>
            <consortium name="The Broad Institute Genome Sequencing Center for Infectious Disease"/>
            <person name="Wu L."/>
            <person name="Ma J."/>
        </authorList>
    </citation>
    <scope>NUCLEOTIDE SEQUENCE [LARGE SCALE GENOMIC DNA]</scope>
    <source>
        <strain evidence="6">CGMCC 4.7466</strain>
    </source>
</reference>
<dbReference type="PANTHER" id="PTHR46796">
    <property type="entry name" value="HTH-TYPE TRANSCRIPTIONAL ACTIVATOR RHAS-RELATED"/>
    <property type="match status" value="1"/>
</dbReference>
<protein>
    <submittedName>
        <fullName evidence="5">DUF6597 domain-containing transcriptional factor</fullName>
    </submittedName>
</protein>
<evidence type="ECO:0000313" key="5">
    <source>
        <dbReference type="EMBL" id="MFC4872065.1"/>
    </source>
</evidence>
<dbReference type="SMART" id="SM00342">
    <property type="entry name" value="HTH_ARAC"/>
    <property type="match status" value="1"/>
</dbReference>
<dbReference type="EMBL" id="JBHSJJ010000005">
    <property type="protein sequence ID" value="MFC4872065.1"/>
    <property type="molecule type" value="Genomic_DNA"/>
</dbReference>
<dbReference type="Pfam" id="PF20240">
    <property type="entry name" value="DUF6597"/>
    <property type="match status" value="1"/>
</dbReference>
<dbReference type="InterPro" id="IPR009057">
    <property type="entry name" value="Homeodomain-like_sf"/>
</dbReference>
<dbReference type="PANTHER" id="PTHR46796:SF13">
    <property type="entry name" value="HTH-TYPE TRANSCRIPTIONAL ACTIVATOR RHAS"/>
    <property type="match status" value="1"/>
</dbReference>
<evidence type="ECO:0000256" key="1">
    <source>
        <dbReference type="ARBA" id="ARBA00023015"/>
    </source>
</evidence>
<feature type="domain" description="HTH araC/xylS-type" evidence="4">
    <location>
        <begin position="164"/>
        <end position="262"/>
    </location>
</feature>
<dbReference type="PROSITE" id="PS01124">
    <property type="entry name" value="HTH_ARAC_FAMILY_2"/>
    <property type="match status" value="1"/>
</dbReference>
<evidence type="ECO:0000313" key="6">
    <source>
        <dbReference type="Proteomes" id="UP001595818"/>
    </source>
</evidence>